<dbReference type="Proteomes" id="UP000189674">
    <property type="component" value="Chromosome"/>
</dbReference>
<dbReference type="Gene3D" id="3.30.700.10">
    <property type="entry name" value="Glycoprotein, Type 4 Pilin"/>
    <property type="match status" value="1"/>
</dbReference>
<dbReference type="KEGG" id="alus:STSP2_03524"/>
<dbReference type="PANTHER" id="PTHR30093:SF2">
    <property type="entry name" value="TYPE II SECRETION SYSTEM PROTEIN H"/>
    <property type="match status" value="1"/>
</dbReference>
<dbReference type="Pfam" id="PF07963">
    <property type="entry name" value="N_methyl"/>
    <property type="match status" value="1"/>
</dbReference>
<name>A0A1U9NRH6_9BACT</name>
<evidence type="ECO:0000313" key="2">
    <source>
        <dbReference type="EMBL" id="AQT70318.1"/>
    </source>
</evidence>
<keyword evidence="1" id="KW-1133">Transmembrane helix</keyword>
<sequence length="258" mass="29531">MNHKKAFTLIELLVVISIIALLLAIMMPALSMVKEKARAVVGMSRVKQWGLCYQLFTNDHDGSFPEFTPETTNTTFMYDLKDYYSDIDEMRFCPSAKKISQSNPTGVQQGSFFGSTLQAWKVNAGEANWLEDDDIGAGSYGENSYIRKRAGSSKAWGRANMPRANTVPVLMDARWNNAWPDNNQPLRTSATTEEEFYNYNNWSTISCFVMKRHGDGINMTMADGSAIKADAEELWQFRWNRDFEREENKDLSFMKWDN</sequence>
<evidence type="ECO:0000313" key="3">
    <source>
        <dbReference type="Proteomes" id="UP000189674"/>
    </source>
</evidence>
<keyword evidence="1" id="KW-0812">Transmembrane</keyword>
<keyword evidence="3" id="KW-1185">Reference proteome</keyword>
<feature type="transmembrane region" description="Helical" evidence="1">
    <location>
        <begin position="6"/>
        <end position="30"/>
    </location>
</feature>
<dbReference type="InterPro" id="IPR012902">
    <property type="entry name" value="N_methyl_site"/>
</dbReference>
<organism evidence="2 3">
    <name type="scientific">Anaerohalosphaera lusitana</name>
    <dbReference type="NCBI Taxonomy" id="1936003"/>
    <lineage>
        <taxon>Bacteria</taxon>
        <taxon>Pseudomonadati</taxon>
        <taxon>Planctomycetota</taxon>
        <taxon>Phycisphaerae</taxon>
        <taxon>Sedimentisphaerales</taxon>
        <taxon>Anaerohalosphaeraceae</taxon>
        <taxon>Anaerohalosphaera</taxon>
    </lineage>
</organism>
<accession>A0A1U9NRH6</accession>
<dbReference type="NCBIfam" id="TIGR02532">
    <property type="entry name" value="IV_pilin_GFxxxE"/>
    <property type="match status" value="1"/>
</dbReference>
<dbReference type="PANTHER" id="PTHR30093">
    <property type="entry name" value="GENERAL SECRETION PATHWAY PROTEIN G"/>
    <property type="match status" value="1"/>
</dbReference>
<protein>
    <submittedName>
        <fullName evidence="2">Putative major pilin subunit</fullName>
    </submittedName>
</protein>
<dbReference type="RefSeq" id="WP_146663915.1">
    <property type="nucleotide sequence ID" value="NZ_CP019791.1"/>
</dbReference>
<dbReference type="AlphaFoldDB" id="A0A1U9NRH6"/>
<dbReference type="InterPro" id="IPR045584">
    <property type="entry name" value="Pilin-like"/>
</dbReference>
<gene>
    <name evidence="2" type="ORF">STSP2_03524</name>
</gene>
<dbReference type="EMBL" id="CP019791">
    <property type="protein sequence ID" value="AQT70318.1"/>
    <property type="molecule type" value="Genomic_DNA"/>
</dbReference>
<evidence type="ECO:0000256" key="1">
    <source>
        <dbReference type="SAM" id="Phobius"/>
    </source>
</evidence>
<dbReference type="STRING" id="1936003.STSP2_03524"/>
<reference evidence="3" key="1">
    <citation type="submission" date="2017-02" db="EMBL/GenBank/DDBJ databases">
        <title>Comparative genomics and description of representatives of a novel lineage of planctomycetes thriving in anoxic sediments.</title>
        <authorList>
            <person name="Spring S."/>
            <person name="Bunk B."/>
            <person name="Sproer C."/>
        </authorList>
    </citation>
    <scope>NUCLEOTIDE SEQUENCE [LARGE SCALE GENOMIC DNA]</scope>
    <source>
        <strain evidence="3">ST-NAGAB-D1</strain>
    </source>
</reference>
<dbReference type="SUPFAM" id="SSF54523">
    <property type="entry name" value="Pili subunits"/>
    <property type="match status" value="1"/>
</dbReference>
<proteinExistence type="predicted"/>
<keyword evidence="1" id="KW-0472">Membrane</keyword>